<evidence type="ECO:0000256" key="11">
    <source>
        <dbReference type="ARBA" id="ARBA00023224"/>
    </source>
</evidence>
<feature type="disulfide bond" evidence="12">
    <location>
        <begin position="99"/>
        <end position="111"/>
    </location>
</feature>
<accession>A0AAV4GYN2</accession>
<dbReference type="FunFam" id="3.80.10.10:FF:000732">
    <property type="entry name" value="GD11101"/>
    <property type="match status" value="1"/>
</dbReference>
<reference evidence="15 16" key="1">
    <citation type="journal article" date="2021" name="Elife">
        <title>Chloroplast acquisition without the gene transfer in kleptoplastic sea slugs, Plakobranchus ocellatus.</title>
        <authorList>
            <person name="Maeda T."/>
            <person name="Takahashi S."/>
            <person name="Yoshida T."/>
            <person name="Shimamura S."/>
            <person name="Takaki Y."/>
            <person name="Nagai Y."/>
            <person name="Toyoda A."/>
            <person name="Suzuki Y."/>
            <person name="Arimoto A."/>
            <person name="Ishii H."/>
            <person name="Satoh N."/>
            <person name="Nishiyama T."/>
            <person name="Hasebe M."/>
            <person name="Maruyama T."/>
            <person name="Minagawa J."/>
            <person name="Obokata J."/>
            <person name="Shigenobu S."/>
        </authorList>
    </citation>
    <scope>NUCLEOTIDE SEQUENCE [LARGE SCALE GENOMIC DNA]</scope>
</reference>
<name>A0AAV4GYN2_9GAST</name>
<feature type="disulfide bond" evidence="12">
    <location>
        <begin position="79"/>
        <end position="94"/>
    </location>
</feature>
<feature type="transmembrane region" description="Helical" evidence="13">
    <location>
        <begin position="426"/>
        <end position="447"/>
    </location>
</feature>
<evidence type="ECO:0000256" key="12">
    <source>
        <dbReference type="PROSITE-ProRule" id="PRU00124"/>
    </source>
</evidence>
<dbReference type="SMART" id="SM00192">
    <property type="entry name" value="LDLa"/>
    <property type="match status" value="4"/>
</dbReference>
<dbReference type="InterPro" id="IPR023415">
    <property type="entry name" value="LDLR_class-A_CS"/>
</dbReference>
<dbReference type="GO" id="GO:0007189">
    <property type="term" value="P:adenylate cyclase-activating G protein-coupled receptor signaling pathway"/>
    <property type="evidence" value="ECO:0007669"/>
    <property type="project" value="TreeGrafter"/>
</dbReference>
<dbReference type="PROSITE" id="PS50068">
    <property type="entry name" value="LDLRA_2"/>
    <property type="match status" value="4"/>
</dbReference>
<evidence type="ECO:0000259" key="14">
    <source>
        <dbReference type="PROSITE" id="PS50262"/>
    </source>
</evidence>
<feature type="disulfide bond" evidence="12">
    <location>
        <begin position="142"/>
        <end position="154"/>
    </location>
</feature>
<feature type="disulfide bond" evidence="12">
    <location>
        <begin position="27"/>
        <end position="45"/>
    </location>
</feature>
<feature type="domain" description="G-protein coupled receptors family 1 profile" evidence="14">
    <location>
        <begin position="405"/>
        <end position="553"/>
    </location>
</feature>
<dbReference type="PROSITE" id="PS51450">
    <property type="entry name" value="LRR"/>
    <property type="match status" value="1"/>
</dbReference>
<keyword evidence="7" id="KW-0297">G-protein coupled receptor</keyword>
<evidence type="ECO:0000256" key="7">
    <source>
        <dbReference type="ARBA" id="ARBA00023040"/>
    </source>
</evidence>
<evidence type="ECO:0000256" key="6">
    <source>
        <dbReference type="ARBA" id="ARBA00022989"/>
    </source>
</evidence>
<keyword evidence="2" id="KW-1003">Cell membrane</keyword>
<dbReference type="GO" id="GO:0005886">
    <property type="term" value="C:plasma membrane"/>
    <property type="evidence" value="ECO:0007669"/>
    <property type="project" value="UniProtKB-SubCell"/>
</dbReference>
<dbReference type="PROSITE" id="PS50262">
    <property type="entry name" value="G_PROTEIN_RECEP_F1_2"/>
    <property type="match status" value="1"/>
</dbReference>
<comment type="caution">
    <text evidence="12">Lacks conserved residue(s) required for the propagation of feature annotation.</text>
</comment>
<feature type="disulfide bond" evidence="12">
    <location>
        <begin position="106"/>
        <end position="124"/>
    </location>
</feature>
<sequence length="553" mass="62313">METYFHCVRPTCPGTSAQSCGPGYFYCSEGRCLPDKYRCDFALDCEMGEDEENCTTAHACADDEFRCSGGQCIPMSKRCDLIKDCVDWTDEVNCGHMTCPGGSRRCQSGQCIPEPWWCDYHPDCLDVSDEADCEYHNFQRACTEDEFTCDSGQCIPKSLVCFSDRDLSHKRLSCNDNSHLVNCSKLMSNNKIRLNTTTMSQEAFDSVIYLDLSNNSLMEIPPECFDTLWRITYLSLSNNSLTSLGNIFTRQTSLTQLYLNGNKIRTIQQGTFESLIHLTALDLSNQELTHLYKNMFKGLKKITILNLSGNKIHSVDDGAFNGLISLVLLDLTDNHIHQIGQKVFMGLPQLKTLKTDAHRFCCLVQASADVNCTPEPDEFSSCEDLMSNHILRISIWVLGIVALCGNFVVVFWRFMDFRGARVHSFLITNLAIGDFLMGVYLVIIAVVDTHYRGVYSIYSDQWRHSGLCKFAGFISTFSSELSVLTLTTITLDRLMCILFPLKRIKLGLKQAIIVMGLIWLIVFSIALLPLLGFQYFEVGCCKLRIVLVLLSAI</sequence>
<evidence type="ECO:0000256" key="9">
    <source>
        <dbReference type="ARBA" id="ARBA00023157"/>
    </source>
</evidence>
<dbReference type="InterPro" id="IPR003591">
    <property type="entry name" value="Leu-rich_rpt_typical-subtyp"/>
</dbReference>
<evidence type="ECO:0000256" key="13">
    <source>
        <dbReference type="SAM" id="Phobius"/>
    </source>
</evidence>
<dbReference type="EMBL" id="BMAT01008676">
    <property type="protein sequence ID" value="GFR90574.1"/>
    <property type="molecule type" value="Genomic_DNA"/>
</dbReference>
<gene>
    <name evidence="15" type="ORF">ElyMa_004307300</name>
</gene>
<keyword evidence="11" id="KW-0807">Transducer</keyword>
<comment type="caution">
    <text evidence="15">The sequence shown here is derived from an EMBL/GenBank/DDBJ whole genome shotgun (WGS) entry which is preliminary data.</text>
</comment>
<keyword evidence="10 15" id="KW-0675">Receptor</keyword>
<dbReference type="InterPro" id="IPR000276">
    <property type="entry name" value="GPCR_Rhodpsn"/>
</dbReference>
<dbReference type="GO" id="GO:0009755">
    <property type="term" value="P:hormone-mediated signaling pathway"/>
    <property type="evidence" value="ECO:0007669"/>
    <property type="project" value="TreeGrafter"/>
</dbReference>
<dbReference type="Pfam" id="PF00001">
    <property type="entry name" value="7tm_1"/>
    <property type="match status" value="1"/>
</dbReference>
<proteinExistence type="predicted"/>
<keyword evidence="5" id="KW-0677">Repeat</keyword>
<feature type="transmembrane region" description="Helical" evidence="13">
    <location>
        <begin position="512"/>
        <end position="536"/>
    </location>
</feature>
<feature type="disulfide bond" evidence="12">
    <location>
        <begin position="118"/>
        <end position="133"/>
    </location>
</feature>
<protein>
    <submittedName>
        <fullName evidence="15">G-protein coupled receptor GRL101</fullName>
    </submittedName>
</protein>
<evidence type="ECO:0000256" key="1">
    <source>
        <dbReference type="ARBA" id="ARBA00004651"/>
    </source>
</evidence>
<feature type="disulfide bond" evidence="12">
    <location>
        <begin position="20"/>
        <end position="32"/>
    </location>
</feature>
<dbReference type="Gene3D" id="1.20.1070.10">
    <property type="entry name" value="Rhodopsin 7-helix transmembrane proteins"/>
    <property type="match status" value="1"/>
</dbReference>
<keyword evidence="16" id="KW-1185">Reference proteome</keyword>
<evidence type="ECO:0000256" key="2">
    <source>
        <dbReference type="ARBA" id="ARBA00022475"/>
    </source>
</evidence>
<dbReference type="InterPro" id="IPR017452">
    <property type="entry name" value="GPCR_Rhodpsn_7TM"/>
</dbReference>
<dbReference type="AlphaFoldDB" id="A0AAV4GYN2"/>
<dbReference type="PANTHER" id="PTHR24372">
    <property type="entry name" value="GLYCOPROTEIN HORMONE RECEPTOR"/>
    <property type="match status" value="1"/>
</dbReference>
<keyword evidence="3" id="KW-0433">Leucine-rich repeat</keyword>
<dbReference type="GO" id="GO:0008528">
    <property type="term" value="F:G protein-coupled peptide receptor activity"/>
    <property type="evidence" value="ECO:0007669"/>
    <property type="project" value="TreeGrafter"/>
</dbReference>
<dbReference type="InterPro" id="IPR001611">
    <property type="entry name" value="Leu-rich_rpt"/>
</dbReference>
<dbReference type="SUPFAM" id="SSF57424">
    <property type="entry name" value="LDL receptor-like module"/>
    <property type="match status" value="3"/>
</dbReference>
<evidence type="ECO:0000256" key="10">
    <source>
        <dbReference type="ARBA" id="ARBA00023170"/>
    </source>
</evidence>
<comment type="subcellular location">
    <subcellularLocation>
        <location evidence="1">Cell membrane</location>
        <topology evidence="1">Multi-pass membrane protein</topology>
    </subcellularLocation>
</comment>
<evidence type="ECO:0000256" key="4">
    <source>
        <dbReference type="ARBA" id="ARBA00022692"/>
    </source>
</evidence>
<keyword evidence="6 13" id="KW-1133">Transmembrane helix</keyword>
<evidence type="ECO:0000256" key="5">
    <source>
        <dbReference type="ARBA" id="ARBA00022737"/>
    </source>
</evidence>
<dbReference type="CDD" id="cd00112">
    <property type="entry name" value="LDLa"/>
    <property type="match status" value="4"/>
</dbReference>
<dbReference type="InterPro" id="IPR002172">
    <property type="entry name" value="LDrepeatLR_classA_rpt"/>
</dbReference>
<keyword evidence="8 13" id="KW-0472">Membrane</keyword>
<dbReference type="InterPro" id="IPR032675">
    <property type="entry name" value="LRR_dom_sf"/>
</dbReference>
<dbReference type="SUPFAM" id="SSF81321">
    <property type="entry name" value="Family A G protein-coupled receptor-like"/>
    <property type="match status" value="1"/>
</dbReference>
<dbReference type="SMART" id="SM00369">
    <property type="entry name" value="LRR_TYP"/>
    <property type="match status" value="6"/>
</dbReference>
<dbReference type="PROSITE" id="PS01209">
    <property type="entry name" value="LDLRA_1"/>
    <property type="match status" value="2"/>
</dbReference>
<dbReference type="Gene3D" id="3.80.10.10">
    <property type="entry name" value="Ribonuclease Inhibitor"/>
    <property type="match status" value="2"/>
</dbReference>
<organism evidence="15 16">
    <name type="scientific">Elysia marginata</name>
    <dbReference type="NCBI Taxonomy" id="1093978"/>
    <lineage>
        <taxon>Eukaryota</taxon>
        <taxon>Metazoa</taxon>
        <taxon>Spiralia</taxon>
        <taxon>Lophotrochozoa</taxon>
        <taxon>Mollusca</taxon>
        <taxon>Gastropoda</taxon>
        <taxon>Heterobranchia</taxon>
        <taxon>Euthyneura</taxon>
        <taxon>Panpulmonata</taxon>
        <taxon>Sacoglossa</taxon>
        <taxon>Placobranchoidea</taxon>
        <taxon>Plakobranchidae</taxon>
        <taxon>Elysia</taxon>
    </lineage>
</organism>
<dbReference type="PRINTS" id="PR00261">
    <property type="entry name" value="LDLRECEPTOR"/>
</dbReference>
<feature type="disulfide bond" evidence="12">
    <location>
        <begin position="60"/>
        <end position="72"/>
    </location>
</feature>
<keyword evidence="4 13" id="KW-0812">Transmembrane</keyword>
<evidence type="ECO:0000313" key="15">
    <source>
        <dbReference type="EMBL" id="GFR90574.1"/>
    </source>
</evidence>
<dbReference type="Proteomes" id="UP000762676">
    <property type="component" value="Unassembled WGS sequence"/>
</dbReference>
<keyword evidence="9 12" id="KW-1015">Disulfide bond</keyword>
<feature type="transmembrane region" description="Helical" evidence="13">
    <location>
        <begin position="393"/>
        <end position="414"/>
    </location>
</feature>
<evidence type="ECO:0000313" key="16">
    <source>
        <dbReference type="Proteomes" id="UP000762676"/>
    </source>
</evidence>
<evidence type="ECO:0000256" key="8">
    <source>
        <dbReference type="ARBA" id="ARBA00023136"/>
    </source>
</evidence>
<dbReference type="PANTHER" id="PTHR24372:SF77">
    <property type="entry name" value="G-PROTEIN COUPLED RECEPTORS FAMILY 1 PROFILE DOMAIN-CONTAINING PROTEIN"/>
    <property type="match status" value="1"/>
</dbReference>
<dbReference type="Pfam" id="PF00057">
    <property type="entry name" value="Ldl_recept_a"/>
    <property type="match status" value="3"/>
</dbReference>
<dbReference type="Pfam" id="PF13855">
    <property type="entry name" value="LRR_8"/>
    <property type="match status" value="2"/>
</dbReference>
<feature type="disulfide bond" evidence="12">
    <location>
        <begin position="67"/>
        <end position="85"/>
    </location>
</feature>
<feature type="disulfide bond" evidence="12">
    <location>
        <begin position="39"/>
        <end position="54"/>
    </location>
</feature>
<dbReference type="Gene3D" id="4.10.400.10">
    <property type="entry name" value="Low-density Lipoprotein Receptor"/>
    <property type="match status" value="4"/>
</dbReference>
<dbReference type="SUPFAM" id="SSF52058">
    <property type="entry name" value="L domain-like"/>
    <property type="match status" value="1"/>
</dbReference>
<evidence type="ECO:0000256" key="3">
    <source>
        <dbReference type="ARBA" id="ARBA00022614"/>
    </source>
</evidence>
<dbReference type="InterPro" id="IPR036055">
    <property type="entry name" value="LDL_receptor-like_sf"/>
</dbReference>